<organism evidence="2">
    <name type="scientific">Octopus bimaculoides</name>
    <name type="common">California two-spotted octopus</name>
    <dbReference type="NCBI Taxonomy" id="37653"/>
    <lineage>
        <taxon>Eukaryota</taxon>
        <taxon>Metazoa</taxon>
        <taxon>Spiralia</taxon>
        <taxon>Lophotrochozoa</taxon>
        <taxon>Mollusca</taxon>
        <taxon>Cephalopoda</taxon>
        <taxon>Coleoidea</taxon>
        <taxon>Octopodiformes</taxon>
        <taxon>Octopoda</taxon>
        <taxon>Incirrata</taxon>
        <taxon>Octopodidae</taxon>
        <taxon>Octopus</taxon>
    </lineage>
</organism>
<feature type="compositionally biased region" description="Basic and acidic residues" evidence="1">
    <location>
        <begin position="41"/>
        <end position="55"/>
    </location>
</feature>
<feature type="compositionally biased region" description="Polar residues" evidence="1">
    <location>
        <begin position="101"/>
        <end position="118"/>
    </location>
</feature>
<feature type="non-terminal residue" evidence="2">
    <location>
        <position position="536"/>
    </location>
</feature>
<dbReference type="InterPro" id="IPR052752">
    <property type="entry name" value="NACHT-WD_repeat"/>
</dbReference>
<accession>A0A0L8H8J3</accession>
<reference evidence="2" key="1">
    <citation type="submission" date="2015-07" db="EMBL/GenBank/DDBJ databases">
        <title>MeaNS - Measles Nucleotide Surveillance Program.</title>
        <authorList>
            <person name="Tran T."/>
            <person name="Druce J."/>
        </authorList>
    </citation>
    <scope>NUCLEOTIDE SEQUENCE</scope>
    <source>
        <strain evidence="2">UCB-OBI-ISO-001</strain>
        <tissue evidence="2">Gonad</tissue>
    </source>
</reference>
<dbReference type="STRING" id="37653.A0A0L8H8J3"/>
<dbReference type="AlphaFoldDB" id="A0A0L8H8J3"/>
<protein>
    <submittedName>
        <fullName evidence="2">Uncharacterized protein</fullName>
    </submittedName>
</protein>
<gene>
    <name evidence="2" type="ORF">OCBIM_22020033mg</name>
</gene>
<feature type="compositionally biased region" description="Basic and acidic residues" evidence="1">
    <location>
        <begin position="21"/>
        <end position="31"/>
    </location>
</feature>
<dbReference type="EMBL" id="KQ418844">
    <property type="protein sequence ID" value="KOF85603.1"/>
    <property type="molecule type" value="Genomic_DNA"/>
</dbReference>
<dbReference type="PANTHER" id="PTHR19871">
    <property type="entry name" value="BETA TRANSDUCIN-RELATED PROTEIN"/>
    <property type="match status" value="1"/>
</dbReference>
<feature type="region of interest" description="Disordered" evidence="1">
    <location>
        <begin position="1"/>
        <end position="55"/>
    </location>
</feature>
<evidence type="ECO:0000313" key="2">
    <source>
        <dbReference type="EMBL" id="KOF85603.1"/>
    </source>
</evidence>
<feature type="compositionally biased region" description="Basic and acidic residues" evidence="1">
    <location>
        <begin position="82"/>
        <end position="100"/>
    </location>
</feature>
<evidence type="ECO:0000256" key="1">
    <source>
        <dbReference type="SAM" id="MobiDB-lite"/>
    </source>
</evidence>
<feature type="compositionally biased region" description="Polar residues" evidence="1">
    <location>
        <begin position="1"/>
        <end position="10"/>
    </location>
</feature>
<name>A0A0L8H8J3_OCTBM</name>
<sequence>MGCSASTITKKTYPGAAQDQTLKHGERRKSDSLMTSKSIVHSKETIQERPPQEYTENHIDAVVTFATDQNIQNDNNENIQKENTDLKNSCNEKKEQDIKSPENSYNNKKSEETVQSESVDMTNEITFAEIDQTNSSSESNSGVNLKENGNLRSGERNISAKINFYKKIQQLKGSNNLMHVSNTSLKTEVSREEKAVHDLLMGNMQVECLSEAKIVRIFTSSTFTDTQHERNYLMENAYCKLKTFCQQNGYQFQVVDMRWGIGQDATNDHLTTELCMKELKLCQKLSTGPNFVTFLSHKYGYRPCPRIINKAIFERFSSDINSAEDKELIHRWYKEDLNSLAPSYILQPIGYVLPLFLSHNEEERQEATQQWNKESSQLRKIICAAAKRLLEEDEARRFLMSVTEAEIMQGILGTDQPDQHCIWFKRNIIDIEHQSNDEYLSSFKVLYLFNRSLYRTARLRGRKHISTSCQPVVGGQTQAQTRCSVDRINWNPRRQQPNISEEFEESQNLLYSLKNDKIPSILKENIMTYDVEWRPK</sequence>
<feature type="region of interest" description="Disordered" evidence="1">
    <location>
        <begin position="82"/>
        <end position="118"/>
    </location>
</feature>
<proteinExistence type="predicted"/>
<dbReference type="OrthoDB" id="2325716at2759"/>
<dbReference type="PANTHER" id="PTHR19871:SF14">
    <property type="entry name" value="DUF4062 DOMAIN-CONTAINING PROTEIN"/>
    <property type="match status" value="1"/>
</dbReference>